<dbReference type="RefSeq" id="WP_276264701.1">
    <property type="nucleotide sequence ID" value="NZ_JARJLM010000172.1"/>
</dbReference>
<accession>A0ABT6AL32</accession>
<dbReference type="PANTHER" id="PTHR30466">
    <property type="entry name" value="FLAVIN REDUCTASE"/>
    <property type="match status" value="1"/>
</dbReference>
<gene>
    <name evidence="4" type="ORF">P3W85_10180</name>
</gene>
<organism evidence="4 5">
    <name type="scientific">Cupriavidus basilensis</name>
    <dbReference type="NCBI Taxonomy" id="68895"/>
    <lineage>
        <taxon>Bacteria</taxon>
        <taxon>Pseudomonadati</taxon>
        <taxon>Pseudomonadota</taxon>
        <taxon>Betaproteobacteria</taxon>
        <taxon>Burkholderiales</taxon>
        <taxon>Burkholderiaceae</taxon>
        <taxon>Cupriavidus</taxon>
    </lineage>
</organism>
<dbReference type="SMART" id="SM00903">
    <property type="entry name" value="Flavin_Reduct"/>
    <property type="match status" value="1"/>
</dbReference>
<evidence type="ECO:0000256" key="2">
    <source>
        <dbReference type="ARBA" id="ARBA00023002"/>
    </source>
</evidence>
<evidence type="ECO:0000313" key="5">
    <source>
        <dbReference type="Proteomes" id="UP001216674"/>
    </source>
</evidence>
<keyword evidence="2" id="KW-0560">Oxidoreductase</keyword>
<dbReference type="InterPro" id="IPR012349">
    <property type="entry name" value="Split_barrel_FMN-bd"/>
</dbReference>
<dbReference type="InterPro" id="IPR050268">
    <property type="entry name" value="NADH-dep_flavin_reductase"/>
</dbReference>
<reference evidence="4 5" key="1">
    <citation type="submission" date="2023-03" db="EMBL/GenBank/DDBJ databases">
        <title>Draft assemblies of triclosan tolerant bacteria isolated from returned activated sludge.</title>
        <authorList>
            <person name="Van Hamelsveld S."/>
        </authorList>
    </citation>
    <scope>NUCLEOTIDE SEQUENCE [LARGE SCALE GENOMIC DNA]</scope>
    <source>
        <strain evidence="4 5">GW210010_S58</strain>
    </source>
</reference>
<evidence type="ECO:0000256" key="1">
    <source>
        <dbReference type="ARBA" id="ARBA00008898"/>
    </source>
</evidence>
<dbReference type="Pfam" id="PF01613">
    <property type="entry name" value="Flavin_Reduct"/>
    <property type="match status" value="1"/>
</dbReference>
<protein>
    <submittedName>
        <fullName evidence="4">Flavin reductase family protein</fullName>
    </submittedName>
</protein>
<dbReference type="Proteomes" id="UP001216674">
    <property type="component" value="Unassembled WGS sequence"/>
</dbReference>
<dbReference type="Gene3D" id="2.30.110.10">
    <property type="entry name" value="Electron Transport, Fmn-binding Protein, Chain A"/>
    <property type="match status" value="1"/>
</dbReference>
<feature type="domain" description="Flavin reductase like" evidence="3">
    <location>
        <begin position="27"/>
        <end position="170"/>
    </location>
</feature>
<dbReference type="InterPro" id="IPR002563">
    <property type="entry name" value="Flavin_Rdtase-like_dom"/>
</dbReference>
<dbReference type="PANTHER" id="PTHR30466:SF11">
    <property type="entry name" value="FLAVIN-DEPENDENT MONOOXYGENASE, REDUCTASE SUBUNIT HSAB"/>
    <property type="match status" value="1"/>
</dbReference>
<proteinExistence type="inferred from homology"/>
<name>A0ABT6AL32_9BURK</name>
<evidence type="ECO:0000313" key="4">
    <source>
        <dbReference type="EMBL" id="MDF3833312.1"/>
    </source>
</evidence>
<comment type="similarity">
    <text evidence="1">Belongs to the non-flavoprotein flavin reductase family.</text>
</comment>
<comment type="caution">
    <text evidence="4">The sequence shown here is derived from an EMBL/GenBank/DDBJ whole genome shotgun (WGS) entry which is preliminary data.</text>
</comment>
<dbReference type="SUPFAM" id="SSF50475">
    <property type="entry name" value="FMN-binding split barrel"/>
    <property type="match status" value="1"/>
</dbReference>
<sequence>MQPSHLPADGHVVADAPFEDAGLRSTLSCFPTGVTVVTTAAADGRWIGVTANSFTSVSMRPPLVLWNLACKSPSLPAFEQCQRFAINILAADQAGICRQFAAPAADKFAGVDTSAGLDGVPLIDGAVAHLECRTAAIYPGGDHLILMGQIVRYRSRKAAPLMFCKGILSSLNQEALAAL</sequence>
<dbReference type="EMBL" id="JARJLM010000172">
    <property type="protein sequence ID" value="MDF3833312.1"/>
    <property type="molecule type" value="Genomic_DNA"/>
</dbReference>
<evidence type="ECO:0000259" key="3">
    <source>
        <dbReference type="SMART" id="SM00903"/>
    </source>
</evidence>
<keyword evidence="5" id="KW-1185">Reference proteome</keyword>